<evidence type="ECO:0000256" key="12">
    <source>
        <dbReference type="RuleBase" id="RU000434"/>
    </source>
</evidence>
<dbReference type="InterPro" id="IPR014724">
    <property type="entry name" value="RNA_pol_RPB2_OB-fold"/>
</dbReference>
<keyword evidence="8" id="KW-0862">Zinc</keyword>
<keyword evidence="6" id="KW-0479">Metal-binding</keyword>
<evidence type="ECO:0000256" key="9">
    <source>
        <dbReference type="ARBA" id="ARBA00023163"/>
    </source>
</evidence>
<dbReference type="FunFam" id="2.40.270.10:FF:000011">
    <property type="entry name" value="DNA-directed RNA polymerase subunit beta"/>
    <property type="match status" value="1"/>
</dbReference>
<dbReference type="SUPFAM" id="SSF64484">
    <property type="entry name" value="beta and beta-prime subunits of DNA dependent RNA-polymerase"/>
    <property type="match status" value="1"/>
</dbReference>
<organism evidence="20 21">
    <name type="scientific">Oleoguttula mirabilis</name>
    <dbReference type="NCBI Taxonomy" id="1507867"/>
    <lineage>
        <taxon>Eukaryota</taxon>
        <taxon>Fungi</taxon>
        <taxon>Dikarya</taxon>
        <taxon>Ascomycota</taxon>
        <taxon>Pezizomycotina</taxon>
        <taxon>Dothideomycetes</taxon>
        <taxon>Dothideomycetidae</taxon>
        <taxon>Mycosphaerellales</taxon>
        <taxon>Teratosphaeriaceae</taxon>
        <taxon>Oleoguttula</taxon>
    </lineage>
</organism>
<dbReference type="InterPro" id="IPR037033">
    <property type="entry name" value="DNA-dir_RNAP_su2_hyb_sf"/>
</dbReference>
<dbReference type="EC" id="2.7.7.6" evidence="13"/>
<keyword evidence="9 13" id="KW-0804">Transcription</keyword>
<feature type="domain" description="RNA polymerase Rpb2" evidence="16">
    <location>
        <begin position="212"/>
        <end position="411"/>
    </location>
</feature>
<dbReference type="PROSITE" id="PS01166">
    <property type="entry name" value="RNA_POL_BETA"/>
    <property type="match status" value="1"/>
</dbReference>
<dbReference type="Pfam" id="PF04561">
    <property type="entry name" value="RNA_pol_Rpb2_2"/>
    <property type="match status" value="1"/>
</dbReference>
<evidence type="ECO:0000256" key="1">
    <source>
        <dbReference type="ARBA" id="ARBA00004604"/>
    </source>
</evidence>
<evidence type="ECO:0000256" key="8">
    <source>
        <dbReference type="ARBA" id="ARBA00022833"/>
    </source>
</evidence>
<reference evidence="20 21" key="1">
    <citation type="submission" date="2021-11" db="EMBL/GenBank/DDBJ databases">
        <title>Black yeast isolated from Biological Soil Crust.</title>
        <authorList>
            <person name="Kurbessoian T."/>
        </authorList>
    </citation>
    <scope>NUCLEOTIDE SEQUENCE [LARGE SCALE GENOMIC DNA]</scope>
    <source>
        <strain evidence="20 21">CCFEE 5522</strain>
    </source>
</reference>
<dbReference type="FunFam" id="3.90.1100.10:FF:000016">
    <property type="entry name" value="DNA-directed RNA polymerase subunit beta"/>
    <property type="match status" value="1"/>
</dbReference>
<evidence type="ECO:0000256" key="6">
    <source>
        <dbReference type="ARBA" id="ARBA00022723"/>
    </source>
</evidence>
<comment type="subcellular location">
    <subcellularLocation>
        <location evidence="1">Nucleus</location>
        <location evidence="1">Nucleolus</location>
    </subcellularLocation>
</comment>
<dbReference type="GO" id="GO:0003899">
    <property type="term" value="F:DNA-directed RNA polymerase activity"/>
    <property type="evidence" value="ECO:0007669"/>
    <property type="project" value="UniProtKB-EC"/>
</dbReference>
<comment type="catalytic activity">
    <reaction evidence="11">
        <text>RNA(n) + a ribonucleoside 5'-triphosphate = RNA(n+1) + diphosphate</text>
        <dbReference type="Rhea" id="RHEA:21248"/>
        <dbReference type="Rhea" id="RHEA-COMP:14527"/>
        <dbReference type="Rhea" id="RHEA-COMP:17342"/>
        <dbReference type="ChEBI" id="CHEBI:33019"/>
        <dbReference type="ChEBI" id="CHEBI:61557"/>
        <dbReference type="ChEBI" id="CHEBI:140395"/>
        <dbReference type="EC" id="2.7.7.6"/>
    </reaction>
    <physiologicalReaction direction="left-to-right" evidence="11">
        <dbReference type="Rhea" id="RHEA:21249"/>
    </physiologicalReaction>
</comment>
<evidence type="ECO:0000259" key="14">
    <source>
        <dbReference type="Pfam" id="PF00562"/>
    </source>
</evidence>
<dbReference type="Gene3D" id="3.90.1800.10">
    <property type="entry name" value="RNA polymerase alpha subunit dimerisation domain"/>
    <property type="match status" value="1"/>
</dbReference>
<dbReference type="InterPro" id="IPR007121">
    <property type="entry name" value="RNA_pol_bsu_CS"/>
</dbReference>
<dbReference type="GO" id="GO:0003677">
    <property type="term" value="F:DNA binding"/>
    <property type="evidence" value="ECO:0007669"/>
    <property type="project" value="InterPro"/>
</dbReference>
<evidence type="ECO:0000256" key="7">
    <source>
        <dbReference type="ARBA" id="ARBA00022771"/>
    </source>
</evidence>
<dbReference type="AlphaFoldDB" id="A0AAV9JIK3"/>
<dbReference type="CDD" id="cd00653">
    <property type="entry name" value="RNA_pol_B_RPB2"/>
    <property type="match status" value="1"/>
</dbReference>
<dbReference type="Gene3D" id="3.90.1100.10">
    <property type="match status" value="1"/>
</dbReference>
<dbReference type="GO" id="GO:0008270">
    <property type="term" value="F:zinc ion binding"/>
    <property type="evidence" value="ECO:0007669"/>
    <property type="project" value="UniProtKB-KW"/>
</dbReference>
<gene>
    <name evidence="20" type="primary">ACR2</name>
    <name evidence="20" type="ORF">LTR36_003655</name>
</gene>
<feature type="domain" description="DNA-directed RNA polymerase I subunit RPA2" evidence="19">
    <location>
        <begin position="604"/>
        <end position="661"/>
    </location>
</feature>
<dbReference type="InterPro" id="IPR009674">
    <property type="entry name" value="Rpa2_dom_4"/>
</dbReference>
<evidence type="ECO:0000256" key="10">
    <source>
        <dbReference type="ARBA" id="ARBA00023242"/>
    </source>
</evidence>
<dbReference type="GO" id="GO:0032549">
    <property type="term" value="F:ribonucleoside binding"/>
    <property type="evidence" value="ECO:0007669"/>
    <property type="project" value="InterPro"/>
</dbReference>
<dbReference type="Pfam" id="PF04565">
    <property type="entry name" value="RNA_pol_Rpb2_3"/>
    <property type="match status" value="1"/>
</dbReference>
<name>A0AAV9JIK3_9PEZI</name>
<keyword evidence="21" id="KW-1185">Reference proteome</keyword>
<dbReference type="Gene3D" id="3.90.1110.10">
    <property type="entry name" value="RNA polymerase Rpb2, domain 2"/>
    <property type="match status" value="1"/>
</dbReference>
<dbReference type="InterPro" id="IPR007642">
    <property type="entry name" value="RNA_pol_Rpb2_2"/>
</dbReference>
<evidence type="ECO:0000259" key="19">
    <source>
        <dbReference type="Pfam" id="PF06883"/>
    </source>
</evidence>
<dbReference type="InterPro" id="IPR007120">
    <property type="entry name" value="DNA-dir_RNAP_su2_dom"/>
</dbReference>
<evidence type="ECO:0000256" key="11">
    <source>
        <dbReference type="ARBA" id="ARBA00047768"/>
    </source>
</evidence>
<dbReference type="InterPro" id="IPR007645">
    <property type="entry name" value="RNA_pol_Rpb2_3"/>
</dbReference>
<feature type="domain" description="RNA polymerase Rpb2" evidence="15">
    <location>
        <begin position="1094"/>
        <end position="1164"/>
    </location>
</feature>
<dbReference type="Gene3D" id="2.40.50.150">
    <property type="match status" value="1"/>
</dbReference>
<comment type="function">
    <text evidence="13">DNA-dependent RNA polymerase catalyzes the transcription of DNA into RNA using the four ribonucleoside triphosphates as substrates.</text>
</comment>
<comment type="similarity">
    <text evidence="2 12">Belongs to the RNA polymerase beta chain family.</text>
</comment>
<dbReference type="FunFam" id="3.90.1070.20:FF:000003">
    <property type="entry name" value="DNA-directed RNA polymerase subunit beta"/>
    <property type="match status" value="1"/>
</dbReference>
<keyword evidence="5 13" id="KW-0548">Nucleotidyltransferase</keyword>
<dbReference type="InterPro" id="IPR015712">
    <property type="entry name" value="DNA-dir_RNA_pol_su2"/>
</dbReference>
<dbReference type="Proteomes" id="UP001324427">
    <property type="component" value="Unassembled WGS sequence"/>
</dbReference>
<evidence type="ECO:0000256" key="4">
    <source>
        <dbReference type="ARBA" id="ARBA00022679"/>
    </source>
</evidence>
<dbReference type="Gene3D" id="3.90.1070.20">
    <property type="match status" value="1"/>
</dbReference>
<dbReference type="Pfam" id="PF06883">
    <property type="entry name" value="RNA_pol_Rpa2_4"/>
    <property type="match status" value="1"/>
</dbReference>
<keyword evidence="10" id="KW-0539">Nucleus</keyword>
<evidence type="ECO:0000256" key="3">
    <source>
        <dbReference type="ARBA" id="ARBA00022478"/>
    </source>
</evidence>
<dbReference type="Pfam" id="PF04560">
    <property type="entry name" value="RNA_pol_Rpb2_7"/>
    <property type="match status" value="1"/>
</dbReference>
<evidence type="ECO:0000256" key="2">
    <source>
        <dbReference type="ARBA" id="ARBA00006835"/>
    </source>
</evidence>
<keyword evidence="7" id="KW-0863">Zinc-finger</keyword>
<dbReference type="EMBL" id="JAVFHQ010000021">
    <property type="protein sequence ID" value="KAK4545104.1"/>
    <property type="molecule type" value="Genomic_DNA"/>
</dbReference>
<dbReference type="Pfam" id="PF00562">
    <property type="entry name" value="RNA_pol_Rpb2_6"/>
    <property type="match status" value="1"/>
</dbReference>
<evidence type="ECO:0000259" key="15">
    <source>
        <dbReference type="Pfam" id="PF04560"/>
    </source>
</evidence>
<feature type="domain" description="DNA-directed RNA polymerase subunit 2 hybrid-binding" evidence="14">
    <location>
        <begin position="710"/>
        <end position="1092"/>
    </location>
</feature>
<evidence type="ECO:0000313" key="21">
    <source>
        <dbReference type="Proteomes" id="UP001324427"/>
    </source>
</evidence>
<dbReference type="InterPro" id="IPR037034">
    <property type="entry name" value="RNA_pol_Rpb2_2_sf"/>
</dbReference>
<evidence type="ECO:0000259" key="16">
    <source>
        <dbReference type="Pfam" id="PF04561"/>
    </source>
</evidence>
<accession>A0AAV9JIK3</accession>
<evidence type="ECO:0000256" key="5">
    <source>
        <dbReference type="ARBA" id="ARBA00022695"/>
    </source>
</evidence>
<evidence type="ECO:0000256" key="13">
    <source>
        <dbReference type="RuleBase" id="RU363031"/>
    </source>
</evidence>
<dbReference type="GO" id="GO:0005730">
    <property type="term" value="C:nucleolus"/>
    <property type="evidence" value="ECO:0007669"/>
    <property type="project" value="UniProtKB-SubCell"/>
</dbReference>
<keyword evidence="4 13" id="KW-0808">Transferase</keyword>
<proteinExistence type="inferred from homology"/>
<comment type="caution">
    <text evidence="20">The sequence shown here is derived from an EMBL/GenBank/DDBJ whole genome shotgun (WGS) entry which is preliminary data.</text>
</comment>
<keyword evidence="3 13" id="KW-0240">DNA-directed RNA polymerase</keyword>
<feature type="domain" description="RNA polymerase beta subunit protrusion" evidence="17">
    <location>
        <begin position="45"/>
        <end position="444"/>
    </location>
</feature>
<dbReference type="InterPro" id="IPR007644">
    <property type="entry name" value="RNA_pol_bsu_protrusion"/>
</dbReference>
<dbReference type="Gene3D" id="2.40.270.10">
    <property type="entry name" value="DNA-directed RNA polymerase, subunit 2, domain 6"/>
    <property type="match status" value="1"/>
</dbReference>
<evidence type="ECO:0000259" key="18">
    <source>
        <dbReference type="Pfam" id="PF04565"/>
    </source>
</evidence>
<feature type="domain" description="RNA polymerase Rpb2" evidence="18">
    <location>
        <begin position="499"/>
        <end position="564"/>
    </location>
</feature>
<dbReference type="PANTHER" id="PTHR20856">
    <property type="entry name" value="DNA-DIRECTED RNA POLYMERASE I SUBUNIT 2"/>
    <property type="match status" value="1"/>
</dbReference>
<sequence>MAPPRATGVAPTDKKWSTEFDTQRRHKLFRDPPSKKTAYPSLAEATKPHVDSFNAVFAPNGQIHHALKDIGTKTFLDGNPANLSDDASEPRTRNRLQVRVREVFLDKSLLPPSNKIEATKREILPVECRERHVTYKGRFRGRLEYRINNGEWKETVRELGYLPIMLRSNRCHLEGLSPKELVNRREETEELGGYFVVNGIEKLVRMLIVNRRNFPMAIIRPSFEGRGATYTKYGMQIRSVRPDQTSQTNVLHYLSDGNVTFRFSWRKNEYLVPVLMVLKALVETNDREIYEGIVGAAGSKGLEAKQFVIDRVELLLRTYKAYNLYNRDQTRAYLGSKFRVVLGVPEDMTDYDAGTEFLRKIVLPHLGSYEVTESHDADKFRMLVFMIRKLYALVEGECSVDNPDAVSSQEILLPGFLYGMIIKERIEEWLTSIGISLREWSRNNQWPEFTSREFDREFLTKVVRKTNENLGQALDYFMSTGNLVSPSGLDLQQISGFTVVAEKINFYRFISHFRMVHRGSFFAQLKTTTVRKLLPESWGFLCPVHTPDGSPCGLLNHLAHKCKVVTESADVTNLPHLVAQLGIVGSSAAALSDSVVVQLDGKILGFCTPKQAKVIGDTLRYWKVEGTHGVPLDLEVGYIPESTGGQYPGVYMFSSPARMLRPVKYLPLDKVDHVGSFEQPFMSIACTEPEIASGDSTHVEYDPTNILSIVANQTPFSDFNQSPRNMYQCQMGKQTMGTPGTALKYRTDNKSYRLQTGQTPVVRPPLYNEYGLDNFPNGTNAVVAVISYTGYDMDDAMILNKSAHERGFGYGTIYKTKKVNLAEESKTKGRSAAVTHMFGFPPDGLIKAQWRNTLDDDGFAAVGMRVKEGDIIAASHTVTKDPLTGDYANRDGITHLHRYKDVEEAFVEEIKLIGNEAGSNEPCQSISIRFRIPRSPVIGDKFSSRHGQKGVCSQKWPAIDMPFTESGMQPDVIINPHAFPSRMTIGMFVESLAGKSGALHGLAQDSTPFKFKDKEGETAVEYFGHQLQRAGYNYHGNEPMYSGITGEELAADIYVGVVYYQRLRHMVNDKFQVRTTGPVTPLTGQPIKGRAKGGGIRVGEMERDALLAHGTAFLLQDRLLNCSDYTKAWICKACGSFLSTQPSVGQYGRKRFAGEGGRVRCKRCSRKAITLDPKSECWEDRKGERWFGGDEVTLVAVPGVLKYLDVELAAMGIRMKFKIEP</sequence>
<protein>
    <recommendedName>
        <fullName evidence="13">DNA-directed RNA polymerase subunit beta</fullName>
        <ecNumber evidence="13">2.7.7.6</ecNumber>
    </recommendedName>
</protein>
<dbReference type="GO" id="GO:0000428">
    <property type="term" value="C:DNA-directed RNA polymerase complex"/>
    <property type="evidence" value="ECO:0007669"/>
    <property type="project" value="UniProtKB-KW"/>
</dbReference>
<dbReference type="FunFam" id="3.90.1100.10:FF:000008">
    <property type="entry name" value="DNA-directed RNA polymerase subunit beta"/>
    <property type="match status" value="1"/>
</dbReference>
<dbReference type="InterPro" id="IPR007641">
    <property type="entry name" value="RNA_pol_Rpb2_7"/>
</dbReference>
<dbReference type="Pfam" id="PF04563">
    <property type="entry name" value="RNA_pol_Rpb2_1"/>
    <property type="match status" value="1"/>
</dbReference>
<dbReference type="FunFam" id="3.90.1110.10:FF:000007">
    <property type="entry name" value="DNA-directed RNA polymerase subunit beta"/>
    <property type="match status" value="1"/>
</dbReference>
<dbReference type="GO" id="GO:0006351">
    <property type="term" value="P:DNA-templated transcription"/>
    <property type="evidence" value="ECO:0007669"/>
    <property type="project" value="InterPro"/>
</dbReference>
<evidence type="ECO:0000313" key="20">
    <source>
        <dbReference type="EMBL" id="KAK4545104.1"/>
    </source>
</evidence>
<evidence type="ECO:0000259" key="17">
    <source>
        <dbReference type="Pfam" id="PF04563"/>
    </source>
</evidence>